<proteinExistence type="predicted"/>
<reference evidence="1" key="1">
    <citation type="submission" date="2021-01" db="EMBL/GenBank/DDBJ databases">
        <authorList>
            <consortium name="Genoscope - CEA"/>
            <person name="William W."/>
        </authorList>
    </citation>
    <scope>NUCLEOTIDE SEQUENCE</scope>
</reference>
<dbReference type="AlphaFoldDB" id="A0A816P3K9"/>
<dbReference type="Proteomes" id="UP001295469">
    <property type="component" value="Chromosome A09"/>
</dbReference>
<sequence length="66" mass="7640">MKFMFELLHVLEREGIRKGAVSSPHCYFKENTMMNPNSSNVEASFQPKPQEFVTVPPTAWTKPNKR</sequence>
<dbReference type="EMBL" id="HG994363">
    <property type="protein sequence ID" value="CAF2043999.1"/>
    <property type="molecule type" value="Genomic_DNA"/>
</dbReference>
<organism evidence="1">
    <name type="scientific">Brassica napus</name>
    <name type="common">Rape</name>
    <dbReference type="NCBI Taxonomy" id="3708"/>
    <lineage>
        <taxon>Eukaryota</taxon>
        <taxon>Viridiplantae</taxon>
        <taxon>Streptophyta</taxon>
        <taxon>Embryophyta</taxon>
        <taxon>Tracheophyta</taxon>
        <taxon>Spermatophyta</taxon>
        <taxon>Magnoliopsida</taxon>
        <taxon>eudicotyledons</taxon>
        <taxon>Gunneridae</taxon>
        <taxon>Pentapetalae</taxon>
        <taxon>rosids</taxon>
        <taxon>malvids</taxon>
        <taxon>Brassicales</taxon>
        <taxon>Brassicaceae</taxon>
        <taxon>Brassiceae</taxon>
        <taxon>Brassica</taxon>
    </lineage>
</organism>
<evidence type="ECO:0000313" key="1">
    <source>
        <dbReference type="EMBL" id="CAF2043999.1"/>
    </source>
</evidence>
<name>A0A816P3K9_BRANA</name>
<gene>
    <name evidence="1" type="ORF">DARMORV10_A09P32770.1</name>
</gene>
<protein>
    <submittedName>
        <fullName evidence="1">(rape) hypothetical protein</fullName>
    </submittedName>
</protein>
<accession>A0A816P3K9</accession>